<dbReference type="STRING" id="2754.EH55_04200"/>
<evidence type="ECO:0000313" key="5">
    <source>
        <dbReference type="Proteomes" id="UP000027665"/>
    </source>
</evidence>
<evidence type="ECO:0000256" key="1">
    <source>
        <dbReference type="ARBA" id="ARBA00022679"/>
    </source>
</evidence>
<dbReference type="GO" id="GO:0006654">
    <property type="term" value="P:phosphatidic acid biosynthetic process"/>
    <property type="evidence" value="ECO:0007669"/>
    <property type="project" value="TreeGrafter"/>
</dbReference>
<evidence type="ECO:0000313" key="4">
    <source>
        <dbReference type="EMBL" id="KEJ92216.1"/>
    </source>
</evidence>
<dbReference type="InterPro" id="IPR002123">
    <property type="entry name" value="Plipid/glycerol_acylTrfase"/>
</dbReference>
<name>A0A073IRV0_9BACT</name>
<keyword evidence="1" id="KW-0808">Transferase</keyword>
<sequence>MKSQRNIVYQITRFIVSIYFHIYHRISVYGTEKIPRGRAVIVASNHASYLDPPLVGYAFYPRYLKFIAWDKLFSFKPFGAFLRIMGTLPVSQENKNSSAALLRQAIGYVSGGFDLFICPEGHRTEDGLLHPLEGGVAIMALKTGAPVVPVYCAGTYRALSPHMKFPRPCKLSVTFGDAIDPAGIDENLPDKEKRRYILDRIEEFYKAEDAKDKEKYPLKPQRA</sequence>
<accession>A0A073IRV0</accession>
<dbReference type="EMBL" id="JMKI01000031">
    <property type="protein sequence ID" value="KEJ92216.1"/>
    <property type="molecule type" value="Genomic_DNA"/>
</dbReference>
<dbReference type="GO" id="GO:0003841">
    <property type="term" value="F:1-acylglycerol-3-phosphate O-acyltransferase activity"/>
    <property type="evidence" value="ECO:0007669"/>
    <property type="project" value="TreeGrafter"/>
</dbReference>
<keyword evidence="5" id="KW-1185">Reference proteome</keyword>
<evidence type="ECO:0000256" key="2">
    <source>
        <dbReference type="ARBA" id="ARBA00023315"/>
    </source>
</evidence>
<dbReference type="eggNOG" id="COG0204">
    <property type="taxonomic scope" value="Bacteria"/>
</dbReference>
<keyword evidence="2" id="KW-0012">Acyltransferase</keyword>
<dbReference type="PANTHER" id="PTHR10434:SF11">
    <property type="entry name" value="1-ACYL-SN-GLYCEROL-3-PHOSPHATE ACYLTRANSFERASE"/>
    <property type="match status" value="1"/>
</dbReference>
<dbReference type="GeneID" id="90983512"/>
<gene>
    <name evidence="4" type="ORF">EH55_04200</name>
</gene>
<proteinExistence type="predicted"/>
<dbReference type="Pfam" id="PF01553">
    <property type="entry name" value="Acyltransferase"/>
    <property type="match status" value="1"/>
</dbReference>
<dbReference type="RefSeq" id="WP_051682708.1">
    <property type="nucleotide sequence ID" value="NZ_JMKI01000031.1"/>
</dbReference>
<reference evidence="4 5" key="1">
    <citation type="submission" date="2014-04" db="EMBL/GenBank/DDBJ databases">
        <title>Draft Genome Sequence of Synergistes jonesii.</title>
        <authorList>
            <person name="Coil D.A."/>
            <person name="Eisen J.A."/>
            <person name="Holland-Moritz H.E."/>
        </authorList>
    </citation>
    <scope>NUCLEOTIDE SEQUENCE [LARGE SCALE GENOMIC DNA]</scope>
    <source>
        <strain evidence="4 5">78-1</strain>
    </source>
</reference>
<feature type="domain" description="Phospholipid/glycerol acyltransferase" evidence="3">
    <location>
        <begin position="40"/>
        <end position="155"/>
    </location>
</feature>
<dbReference type="CDD" id="cd07989">
    <property type="entry name" value="LPLAT_AGPAT-like"/>
    <property type="match status" value="1"/>
</dbReference>
<dbReference type="SUPFAM" id="SSF69593">
    <property type="entry name" value="Glycerol-3-phosphate (1)-acyltransferase"/>
    <property type="match status" value="1"/>
</dbReference>
<dbReference type="Proteomes" id="UP000027665">
    <property type="component" value="Unassembled WGS sequence"/>
</dbReference>
<dbReference type="SMART" id="SM00563">
    <property type="entry name" value="PlsC"/>
    <property type="match status" value="1"/>
</dbReference>
<protein>
    <recommendedName>
        <fullName evidence="3">Phospholipid/glycerol acyltransferase domain-containing protein</fullName>
    </recommendedName>
</protein>
<evidence type="ECO:0000259" key="3">
    <source>
        <dbReference type="SMART" id="SM00563"/>
    </source>
</evidence>
<organism evidence="4 5">
    <name type="scientific">Synergistes jonesii</name>
    <dbReference type="NCBI Taxonomy" id="2754"/>
    <lineage>
        <taxon>Bacteria</taxon>
        <taxon>Thermotogati</taxon>
        <taxon>Synergistota</taxon>
        <taxon>Synergistia</taxon>
        <taxon>Synergistales</taxon>
        <taxon>Synergistaceae</taxon>
        <taxon>Synergistes</taxon>
    </lineage>
</organism>
<dbReference type="OrthoDB" id="9803035at2"/>
<dbReference type="PANTHER" id="PTHR10434">
    <property type="entry name" value="1-ACYL-SN-GLYCEROL-3-PHOSPHATE ACYLTRANSFERASE"/>
    <property type="match status" value="1"/>
</dbReference>
<dbReference type="AlphaFoldDB" id="A0A073IRV0"/>
<comment type="caution">
    <text evidence="4">The sequence shown here is derived from an EMBL/GenBank/DDBJ whole genome shotgun (WGS) entry which is preliminary data.</text>
</comment>